<feature type="transmembrane region" description="Helical" evidence="9">
    <location>
        <begin position="314"/>
        <end position="332"/>
    </location>
</feature>
<dbReference type="AlphaFoldDB" id="A0A0F3PE29"/>
<evidence type="ECO:0000256" key="7">
    <source>
        <dbReference type="ARBA" id="ARBA00047712"/>
    </source>
</evidence>
<organism evidence="11 12">
    <name type="scientific">Orientia tsutsugamushi str. TA716</name>
    <dbReference type="NCBI Taxonomy" id="1359175"/>
    <lineage>
        <taxon>Bacteria</taxon>
        <taxon>Pseudomonadati</taxon>
        <taxon>Pseudomonadota</taxon>
        <taxon>Alphaproteobacteria</taxon>
        <taxon>Rickettsiales</taxon>
        <taxon>Rickettsiaceae</taxon>
        <taxon>Rickettsieae</taxon>
        <taxon>Orientia</taxon>
    </lineage>
</organism>
<dbReference type="EMBL" id="LAOA01000003">
    <property type="protein sequence ID" value="KJV77509.1"/>
    <property type="molecule type" value="Genomic_DNA"/>
</dbReference>
<evidence type="ECO:0000256" key="3">
    <source>
        <dbReference type="ARBA" id="ARBA00022475"/>
    </source>
</evidence>
<evidence type="ECO:0000256" key="9">
    <source>
        <dbReference type="SAM" id="Phobius"/>
    </source>
</evidence>
<dbReference type="Proteomes" id="UP000033671">
    <property type="component" value="Unassembled WGS sequence"/>
</dbReference>
<keyword evidence="5 9" id="KW-1133">Transmembrane helix</keyword>
<keyword evidence="6 9" id="KW-0472">Membrane</keyword>
<accession>A0A0F3PE29</accession>
<evidence type="ECO:0000256" key="5">
    <source>
        <dbReference type="ARBA" id="ARBA00022989"/>
    </source>
</evidence>
<gene>
    <name evidence="11" type="ORF">OTSTA716_0192</name>
</gene>
<feature type="transmembrane region" description="Helical" evidence="9">
    <location>
        <begin position="339"/>
        <end position="361"/>
    </location>
</feature>
<comment type="caution">
    <text evidence="11">The sequence shown here is derived from an EMBL/GenBank/DDBJ whole genome shotgun (WGS) entry which is preliminary data.</text>
</comment>
<proteinExistence type="inferred from homology"/>
<feature type="transmembrane region" description="Helical" evidence="9">
    <location>
        <begin position="465"/>
        <end position="487"/>
    </location>
</feature>
<dbReference type="GO" id="GO:0042773">
    <property type="term" value="P:ATP synthesis coupled electron transport"/>
    <property type="evidence" value="ECO:0007669"/>
    <property type="project" value="InterPro"/>
</dbReference>
<protein>
    <submittedName>
        <fullName evidence="11">NADH-Ubiquinone/plastoquinone (Complex I), various chains family protein</fullName>
    </submittedName>
</protein>
<evidence type="ECO:0000256" key="8">
    <source>
        <dbReference type="RuleBase" id="RU000320"/>
    </source>
</evidence>
<evidence type="ECO:0000256" key="1">
    <source>
        <dbReference type="ARBA" id="ARBA00004651"/>
    </source>
</evidence>
<feature type="transmembrane region" description="Helical" evidence="9">
    <location>
        <begin position="217"/>
        <end position="236"/>
    </location>
</feature>
<comment type="subcellular location">
    <subcellularLocation>
        <location evidence="1">Cell membrane</location>
        <topology evidence="1">Multi-pass membrane protein</topology>
    </subcellularLocation>
    <subcellularLocation>
        <location evidence="8">Membrane</location>
        <topology evidence="8">Multi-pass membrane protein</topology>
    </subcellularLocation>
</comment>
<feature type="transmembrane region" description="Helical" evidence="9">
    <location>
        <begin position="177"/>
        <end position="196"/>
    </location>
</feature>
<comment type="similarity">
    <text evidence="2">Belongs to the CPA3 antiporters (TC 2.A.63) subunit D family.</text>
</comment>
<dbReference type="InterPro" id="IPR050586">
    <property type="entry name" value="CPA3_Na-H_Antiporter_D"/>
</dbReference>
<feature type="transmembrane region" description="Helical" evidence="9">
    <location>
        <begin position="122"/>
        <end position="139"/>
    </location>
</feature>
<feature type="domain" description="NADH:quinone oxidoreductase/Mrp antiporter transmembrane" evidence="10">
    <location>
        <begin position="140"/>
        <end position="435"/>
    </location>
</feature>
<evidence type="ECO:0000313" key="11">
    <source>
        <dbReference type="EMBL" id="KJV77509.1"/>
    </source>
</evidence>
<feature type="transmembrane region" description="Helical" evidence="9">
    <location>
        <begin position="36"/>
        <end position="56"/>
    </location>
</feature>
<feature type="transmembrane region" description="Helical" evidence="9">
    <location>
        <begin position="256"/>
        <end position="277"/>
    </location>
</feature>
<feature type="transmembrane region" description="Helical" evidence="9">
    <location>
        <begin position="412"/>
        <end position="438"/>
    </location>
</feature>
<feature type="transmembrane region" description="Helical" evidence="9">
    <location>
        <begin position="12"/>
        <end position="30"/>
    </location>
</feature>
<evidence type="ECO:0000256" key="6">
    <source>
        <dbReference type="ARBA" id="ARBA00023136"/>
    </source>
</evidence>
<dbReference type="InterPro" id="IPR001750">
    <property type="entry name" value="ND/Mrp_TM"/>
</dbReference>
<dbReference type="RefSeq" id="WP_045916562.1">
    <property type="nucleotide sequence ID" value="NZ_LAOA01000003.1"/>
</dbReference>
<evidence type="ECO:0000256" key="4">
    <source>
        <dbReference type="ARBA" id="ARBA00022692"/>
    </source>
</evidence>
<dbReference type="GO" id="GO:0005886">
    <property type="term" value="C:plasma membrane"/>
    <property type="evidence" value="ECO:0007669"/>
    <property type="project" value="UniProtKB-SubCell"/>
</dbReference>
<name>A0A0F3PE29_ORITS</name>
<evidence type="ECO:0000313" key="12">
    <source>
        <dbReference type="Proteomes" id="UP000033671"/>
    </source>
</evidence>
<dbReference type="PATRIC" id="fig|1359175.3.peg.1820"/>
<dbReference type="PANTHER" id="PTHR42703">
    <property type="entry name" value="NADH DEHYDROGENASE"/>
    <property type="match status" value="1"/>
</dbReference>
<evidence type="ECO:0000256" key="2">
    <source>
        <dbReference type="ARBA" id="ARBA00005346"/>
    </source>
</evidence>
<keyword evidence="11" id="KW-0830">Ubiquinone</keyword>
<dbReference type="GO" id="GO:0008137">
    <property type="term" value="F:NADH dehydrogenase (ubiquinone) activity"/>
    <property type="evidence" value="ECO:0007669"/>
    <property type="project" value="InterPro"/>
</dbReference>
<feature type="transmembrane region" description="Helical" evidence="9">
    <location>
        <begin position="381"/>
        <end position="400"/>
    </location>
</feature>
<reference evidence="11 12" key="1">
    <citation type="submission" date="2015-01" db="EMBL/GenBank/DDBJ databases">
        <title>Genome Sequencing of Rickettsiales.</title>
        <authorList>
            <person name="Daugherty S.C."/>
            <person name="Su Q."/>
            <person name="Abolude K."/>
            <person name="Beier-Sexton M."/>
            <person name="Carlyon J.A."/>
            <person name="Carter R."/>
            <person name="Day N.P."/>
            <person name="Dumler S.J."/>
            <person name="Dyachenko V."/>
            <person name="Godinez A."/>
            <person name="Kurtti T.J."/>
            <person name="Lichay M."/>
            <person name="Mullins K.E."/>
            <person name="Ott S."/>
            <person name="Pappas-Brown V."/>
            <person name="Paris D.H."/>
            <person name="Patel P."/>
            <person name="Richards A.L."/>
            <person name="Sadzewicz L."/>
            <person name="Sears K."/>
            <person name="Seidman D."/>
            <person name="Sengamalay N."/>
            <person name="Stenos J."/>
            <person name="Tallon L.J."/>
            <person name="Vincent G."/>
            <person name="Fraser C.M."/>
            <person name="Munderloh U."/>
            <person name="Dunning-Hotopp J.C."/>
        </authorList>
    </citation>
    <scope>NUCLEOTIDE SEQUENCE [LARGE SCALE GENOMIC DNA]</scope>
    <source>
        <strain evidence="11 12">TA716</strain>
    </source>
</reference>
<dbReference type="InterPro" id="IPR003918">
    <property type="entry name" value="NADH_UbQ_OxRdtase"/>
</dbReference>
<dbReference type="PRINTS" id="PR01437">
    <property type="entry name" value="NUOXDRDTASE4"/>
</dbReference>
<dbReference type="NCBIfam" id="NF005142">
    <property type="entry name" value="PRK06591.1"/>
    <property type="match status" value="1"/>
</dbReference>
<evidence type="ECO:0000259" key="10">
    <source>
        <dbReference type="Pfam" id="PF00361"/>
    </source>
</evidence>
<dbReference type="PANTHER" id="PTHR42703:SF1">
    <property type="entry name" value="NA(+)_H(+) ANTIPORTER SUBUNIT D1"/>
    <property type="match status" value="1"/>
</dbReference>
<feature type="transmembrane region" description="Helical" evidence="9">
    <location>
        <begin position="146"/>
        <end position="165"/>
    </location>
</feature>
<feature type="transmembrane region" description="Helical" evidence="9">
    <location>
        <begin position="84"/>
        <end position="102"/>
    </location>
</feature>
<dbReference type="Pfam" id="PF00361">
    <property type="entry name" value="Proton_antipo_M"/>
    <property type="match status" value="1"/>
</dbReference>
<keyword evidence="3" id="KW-1003">Cell membrane</keyword>
<keyword evidence="4 8" id="KW-0812">Transmembrane</keyword>
<feature type="transmembrane region" description="Helical" evidence="9">
    <location>
        <begin position="289"/>
        <end position="308"/>
    </location>
</feature>
<sequence length="496" mass="55347">MSNIFQAVKDHLVILEVLIPFFGSLIVVLYKKVESALIVSRLCAILGIILGIYGVLSMINSPPYFYAIGNWQAPIGIEYRVDQVNQIIIVFSYFILFLLLTFNSQLIKTNLLSSLNPSRSHLLYSILLLLHTGFCGIILSNDLFNIYVFIEIASLASYTLVSQGVDKRALIGSINYLILGTIGATFILIAIGFILSNTGSLNITDIISRLPQQRTKTLIAAIMFYITGCLLKVAMFPMSSWLISTYKYTSSVILSYFAPISCMVGFYILLYFVYQIIGITNINTLHSYYIINALGLAGAIFCSCYAVQQSNLKSIMAYSVLAETSYISLMAFNIQSSTIGAQIIVILLTSCILKSIIYSLISRIEVHYHDSELKHIAGIGSTYPVFGILFTLALISNLGLPLTIGFINKLNIFLTVLQSLGYFGIIILAISSCMSFNYHYKIFHYLYSTQQTSHSSFTLNGNNSVAIILTIISYLMLIFYNHLLVYLKPFFLPKIM</sequence>
<comment type="catalytic activity">
    <reaction evidence="7">
        <text>a quinone + NADH + 5 H(+)(in) = a quinol + NAD(+) + 4 H(+)(out)</text>
        <dbReference type="Rhea" id="RHEA:57888"/>
        <dbReference type="ChEBI" id="CHEBI:15378"/>
        <dbReference type="ChEBI" id="CHEBI:24646"/>
        <dbReference type="ChEBI" id="CHEBI:57540"/>
        <dbReference type="ChEBI" id="CHEBI:57945"/>
        <dbReference type="ChEBI" id="CHEBI:132124"/>
    </reaction>
</comment>